<keyword evidence="2" id="KW-0812">Transmembrane</keyword>
<feature type="region of interest" description="Disordered" evidence="1">
    <location>
        <begin position="478"/>
        <end position="566"/>
    </location>
</feature>
<sequence>MVKKLALDYDAHELRLVVANVNGNRVAVTDIQLIPINEGESASEKLRRYVNDAGLQKTETLVAIGRGKAELRELQLPAVPDEELPDMVRFQAIRSFASASDRAIVDFLVTERSSEGITLIAAAVPPSELDRERELCSTSDLPLERVALRPLAAASLYLGQQKSAPVTVMIDLLANDAEIVVAREGKVIFVRTVRLPENEEHRPGAIVSELRRTMMACGETKTPQKVVVWGNADVHSAEVNAIKEKIGCDDVQAISPFDLVDVQVAREKMPEHTGRFAPLVGLLNSSTANADVLIDFMNPRRRPEEKPDHLRRIAMIGIPIAAVLLVGFMIYRQFSQWDRKIAVLQDEINLLIPSAEQADESIDRTEKIDQFLDRDVNWLDELRRFAELAPPSDKLIVRSINGNALTAGGGYLRLTGGVTESSVIDQMQSSLRDETHGVVVKDTNVQQGDDRYRWSFTETITVDGNDLRNLRYERMEAQLASTEASSTEASSDDESVTEEIDGGSQMTPPTDEPDDDENSETSDVDATDESAAEGDDKATPETDEASEAAPTGDQPSESKSEEEVST</sequence>
<organism evidence="3 4">
    <name type="scientific">Roseiconus lacunae</name>
    <dbReference type="NCBI Taxonomy" id="2605694"/>
    <lineage>
        <taxon>Bacteria</taxon>
        <taxon>Pseudomonadati</taxon>
        <taxon>Planctomycetota</taxon>
        <taxon>Planctomycetia</taxon>
        <taxon>Pirellulales</taxon>
        <taxon>Pirellulaceae</taxon>
        <taxon>Roseiconus</taxon>
    </lineage>
</organism>
<keyword evidence="2" id="KW-0472">Membrane</keyword>
<evidence type="ECO:0000313" key="3">
    <source>
        <dbReference type="EMBL" id="MDM4018355.1"/>
    </source>
</evidence>
<dbReference type="PANTHER" id="PTHR32432:SF3">
    <property type="entry name" value="ETHANOLAMINE UTILIZATION PROTEIN EUTJ"/>
    <property type="match status" value="1"/>
</dbReference>
<feature type="compositionally biased region" description="Acidic residues" evidence="1">
    <location>
        <begin position="511"/>
        <end position="533"/>
    </location>
</feature>
<proteinExistence type="predicted"/>
<evidence type="ECO:0000256" key="1">
    <source>
        <dbReference type="SAM" id="MobiDB-lite"/>
    </source>
</evidence>
<protein>
    <recommendedName>
        <fullName evidence="5">Competence protein A</fullName>
    </recommendedName>
</protein>
<reference evidence="3 4" key="1">
    <citation type="submission" date="2023-06" db="EMBL/GenBank/DDBJ databases">
        <title>Roseiconus lacunae JC819 isolated from Gulf of Mannar region, Tamil Nadu.</title>
        <authorList>
            <person name="Pk S."/>
            <person name="Ch S."/>
            <person name="Ch V.R."/>
        </authorList>
    </citation>
    <scope>NUCLEOTIDE SEQUENCE [LARGE SCALE GENOMIC DNA]</scope>
    <source>
        <strain evidence="3 4">JC819</strain>
    </source>
</reference>
<feature type="transmembrane region" description="Helical" evidence="2">
    <location>
        <begin position="313"/>
        <end position="331"/>
    </location>
</feature>
<dbReference type="RefSeq" id="WP_289166163.1">
    <property type="nucleotide sequence ID" value="NZ_JASZZN010000021.1"/>
</dbReference>
<gene>
    <name evidence="3" type="ORF">QTN89_23085</name>
</gene>
<keyword evidence="2" id="KW-1133">Transmembrane helix</keyword>
<dbReference type="Gene3D" id="3.30.1490.300">
    <property type="match status" value="1"/>
</dbReference>
<feature type="compositionally biased region" description="Low complexity" evidence="1">
    <location>
        <begin position="480"/>
        <end position="489"/>
    </location>
</feature>
<feature type="compositionally biased region" description="Basic and acidic residues" evidence="1">
    <location>
        <begin position="556"/>
        <end position="566"/>
    </location>
</feature>
<accession>A0ABT7PPB4</accession>
<evidence type="ECO:0000256" key="2">
    <source>
        <dbReference type="SAM" id="Phobius"/>
    </source>
</evidence>
<evidence type="ECO:0008006" key="5">
    <source>
        <dbReference type="Google" id="ProtNLM"/>
    </source>
</evidence>
<dbReference type="Gene3D" id="3.30.420.40">
    <property type="match status" value="2"/>
</dbReference>
<dbReference type="InterPro" id="IPR050696">
    <property type="entry name" value="FtsA/MreB"/>
</dbReference>
<comment type="caution">
    <text evidence="3">The sequence shown here is derived from an EMBL/GenBank/DDBJ whole genome shotgun (WGS) entry which is preliminary data.</text>
</comment>
<dbReference type="Proteomes" id="UP001239462">
    <property type="component" value="Unassembled WGS sequence"/>
</dbReference>
<dbReference type="EMBL" id="JASZZN010000021">
    <property type="protein sequence ID" value="MDM4018355.1"/>
    <property type="molecule type" value="Genomic_DNA"/>
</dbReference>
<evidence type="ECO:0000313" key="4">
    <source>
        <dbReference type="Proteomes" id="UP001239462"/>
    </source>
</evidence>
<keyword evidence="4" id="KW-1185">Reference proteome</keyword>
<name>A0ABT7PPB4_9BACT</name>
<dbReference type="PANTHER" id="PTHR32432">
    <property type="entry name" value="CELL DIVISION PROTEIN FTSA-RELATED"/>
    <property type="match status" value="1"/>
</dbReference>
<feature type="compositionally biased region" description="Acidic residues" evidence="1">
    <location>
        <begin position="490"/>
        <end position="501"/>
    </location>
</feature>